<dbReference type="EMBL" id="CCKQ01006763">
    <property type="protein sequence ID" value="CDW78081.1"/>
    <property type="molecule type" value="Genomic_DNA"/>
</dbReference>
<dbReference type="Proteomes" id="UP000039865">
    <property type="component" value="Unassembled WGS sequence"/>
</dbReference>
<feature type="compositionally biased region" description="Polar residues" evidence="1">
    <location>
        <begin position="476"/>
        <end position="489"/>
    </location>
</feature>
<feature type="compositionally biased region" description="Basic and acidic residues" evidence="1">
    <location>
        <begin position="461"/>
        <end position="475"/>
    </location>
</feature>
<reference evidence="2 3" key="1">
    <citation type="submission" date="2014-06" db="EMBL/GenBank/DDBJ databases">
        <authorList>
            <person name="Swart Estienne"/>
        </authorList>
    </citation>
    <scope>NUCLEOTIDE SEQUENCE [LARGE SCALE GENOMIC DNA]</scope>
    <source>
        <strain evidence="2 3">130c</strain>
    </source>
</reference>
<name>A0A078A887_STYLE</name>
<sequence>MQPKLSSKAVSASDKKTTEKFDKSSIIRDIEDMAHIRLKEVEPLPVSMYEDLYVQKNLMEFSRDIALKFNELIEYIKKDRVKETQDRDYYEERVDAKIANIHRHLVKKSFEQRWKQRLFKVMVNESKTTANLKVKLGNLEKIQKQFAFRTLALNTLDEQRSPSPQTKVKRISSIKLSDSKRPTEQLQINLTPYQSTIKAFNQQQLDLNVTAVKESPSKTTVDKSWIKLSIDELMVKNEQMQAQIIDLKNQQKNHSLYQKIASISNNEREQGFLIGLFDDMQNMNEQNVKILTNRLNDELEKFNRFIVKMKQEQEGVITSAYNQLNQNFMLLKDKDFEQIKSDMKILFVKINHANESYLNIRKEFSGLRDQFKHQRSLSQSKERYDSQTLMQSTSRQQLHDKYDNFITQQSLVNPMNILSNQQLINYYQNQNYRDISQNQVLKHIKSDTPDRTGQDSIIAGRIHDRRNSSKAETRRPMTSKNTKKFNPQSNFHLQAKQRGHKTNSSQQQDLNSLLSFNQLRGLDTNDNTRNDIQNSQNKTLQFSRLDKMFTGTMESFHFLNPISKDKIHISPRVTSTQMPSSTIPTEFRTTLASKVRTNKGLDKLNKAIISKLLPDQVYKDQVDYKELDINSFFKTSNSKDIIQRNKRSLNSSSKDGRPSNPYYMKFQNRQLTTNEKIPQSRLQEIFNGAINHQQQQNTNLNKTYNPVLKDTLRSKNSSQSPKRYAGQNITEAIESNKVFNQDLNKTFQVSPMDIKT</sequence>
<dbReference type="AlphaFoldDB" id="A0A078A887"/>
<organism evidence="2 3">
    <name type="scientific">Stylonychia lemnae</name>
    <name type="common">Ciliate</name>
    <dbReference type="NCBI Taxonomy" id="5949"/>
    <lineage>
        <taxon>Eukaryota</taxon>
        <taxon>Sar</taxon>
        <taxon>Alveolata</taxon>
        <taxon>Ciliophora</taxon>
        <taxon>Intramacronucleata</taxon>
        <taxon>Spirotrichea</taxon>
        <taxon>Stichotrichia</taxon>
        <taxon>Sporadotrichida</taxon>
        <taxon>Oxytrichidae</taxon>
        <taxon>Stylonychinae</taxon>
        <taxon>Stylonychia</taxon>
    </lineage>
</organism>
<dbReference type="InParanoid" id="A0A078A887"/>
<evidence type="ECO:0000313" key="2">
    <source>
        <dbReference type="EMBL" id="CDW78081.1"/>
    </source>
</evidence>
<evidence type="ECO:0000313" key="3">
    <source>
        <dbReference type="Proteomes" id="UP000039865"/>
    </source>
</evidence>
<feature type="region of interest" description="Disordered" evidence="1">
    <location>
        <begin position="445"/>
        <end position="489"/>
    </location>
</feature>
<keyword evidence="3" id="KW-1185">Reference proteome</keyword>
<protein>
    <submittedName>
        <fullName evidence="2">Uncharacterized protein</fullName>
    </submittedName>
</protein>
<accession>A0A078A887</accession>
<gene>
    <name evidence="2" type="primary">Contig5908.g6335</name>
    <name evidence="2" type="ORF">STYLEM_7052</name>
</gene>
<evidence type="ECO:0000256" key="1">
    <source>
        <dbReference type="SAM" id="MobiDB-lite"/>
    </source>
</evidence>
<proteinExistence type="predicted"/>